<dbReference type="RefSeq" id="WP_284875069.1">
    <property type="nucleotide sequence ID" value="NZ_CP126970.1"/>
</dbReference>
<dbReference type="Pfam" id="PF07332">
    <property type="entry name" value="Phage_holin_3_6"/>
    <property type="match status" value="1"/>
</dbReference>
<dbReference type="InterPro" id="IPR009937">
    <property type="entry name" value="Phage_holin_3_6"/>
</dbReference>
<evidence type="ECO:0000256" key="1">
    <source>
        <dbReference type="SAM" id="MobiDB-lite"/>
    </source>
</evidence>
<feature type="transmembrane region" description="Helical" evidence="2">
    <location>
        <begin position="113"/>
        <end position="134"/>
    </location>
</feature>
<gene>
    <name evidence="3" type="ORF">QP029_01015</name>
</gene>
<evidence type="ECO:0000313" key="4">
    <source>
        <dbReference type="Proteomes" id="UP001238805"/>
    </source>
</evidence>
<keyword evidence="2" id="KW-1133">Transmembrane helix</keyword>
<evidence type="ECO:0000256" key="2">
    <source>
        <dbReference type="SAM" id="Phobius"/>
    </source>
</evidence>
<organism evidence="3 4">
    <name type="scientific">Corynebacterium suedekumii</name>
    <dbReference type="NCBI Taxonomy" id="3049801"/>
    <lineage>
        <taxon>Bacteria</taxon>
        <taxon>Bacillati</taxon>
        <taxon>Actinomycetota</taxon>
        <taxon>Actinomycetes</taxon>
        <taxon>Mycobacteriales</taxon>
        <taxon>Corynebacteriaceae</taxon>
        <taxon>Corynebacterium</taxon>
    </lineage>
</organism>
<feature type="compositionally biased region" description="Basic and acidic residues" evidence="1">
    <location>
        <begin position="30"/>
        <end position="40"/>
    </location>
</feature>
<reference evidence="3 4" key="1">
    <citation type="submission" date="2023-05" db="EMBL/GenBank/DDBJ databases">
        <title>Corynebacterium suedekumii sp. nov. and Corynebacterium breve sp. nov. isolated from raw cow's milk.</title>
        <authorList>
            <person name="Baer M.K."/>
            <person name="Mehl L."/>
            <person name="Hellmuth R."/>
            <person name="Marke G."/>
            <person name="Lipski A."/>
        </authorList>
    </citation>
    <scope>NUCLEOTIDE SEQUENCE [LARGE SCALE GENOMIC DNA]</scope>
    <source>
        <strain evidence="3 4">LM112</strain>
    </source>
</reference>
<evidence type="ECO:0000313" key="3">
    <source>
        <dbReference type="EMBL" id="WIM70480.1"/>
    </source>
</evidence>
<keyword evidence="2" id="KW-0472">Membrane</keyword>
<feature type="transmembrane region" description="Helical" evidence="2">
    <location>
        <begin position="85"/>
        <end position="107"/>
    </location>
</feature>
<feature type="region of interest" description="Disordered" evidence="1">
    <location>
        <begin position="1"/>
        <end position="40"/>
    </location>
</feature>
<keyword evidence="4" id="KW-1185">Reference proteome</keyword>
<keyword evidence="2" id="KW-0812">Transmembrane</keyword>
<accession>A0ABY8VNW3</accession>
<protein>
    <submittedName>
        <fullName evidence="3">Phage holin family protein</fullName>
    </submittedName>
</protein>
<sequence>MTSGQYRAGGSTPAGETPAGETPAYGRSHPAPDSEAEVRARNESLGEMFSSFSRNISTLLRQEVQLAKAEATQTAKQGGTGAGMVAGAALGGVFTLLFLSLALMWALGSVMHLGFAAVIVAVIWAVVAAVLAAMGKKHFEKMKGLPQTQETVAEIPPTLNPTKETP</sequence>
<proteinExistence type="predicted"/>
<name>A0ABY8VNW3_9CORY</name>
<dbReference type="Proteomes" id="UP001238805">
    <property type="component" value="Chromosome"/>
</dbReference>
<dbReference type="EMBL" id="CP126970">
    <property type="protein sequence ID" value="WIM70480.1"/>
    <property type="molecule type" value="Genomic_DNA"/>
</dbReference>